<proteinExistence type="predicted"/>
<dbReference type="eggNOG" id="arCOG02990">
    <property type="taxonomic scope" value="Archaea"/>
</dbReference>
<dbReference type="InterPro" id="IPR015001">
    <property type="entry name" value="DUF1850"/>
</dbReference>
<organism evidence="1 2">
    <name type="scientific">Archaeoglobus sulfaticallidus PM70-1</name>
    <dbReference type="NCBI Taxonomy" id="387631"/>
    <lineage>
        <taxon>Archaea</taxon>
        <taxon>Methanobacteriati</taxon>
        <taxon>Methanobacteriota</taxon>
        <taxon>Archaeoglobi</taxon>
        <taxon>Archaeoglobales</taxon>
        <taxon>Archaeoglobaceae</taxon>
        <taxon>Archaeoglobus</taxon>
    </lineage>
</organism>
<gene>
    <name evidence="1" type="ORF">Asulf_01943</name>
</gene>
<evidence type="ECO:0000313" key="2">
    <source>
        <dbReference type="Proteomes" id="UP000013307"/>
    </source>
</evidence>
<reference evidence="1 2" key="1">
    <citation type="journal article" date="2013" name="Genome Announc.">
        <title>Complete Genome Sequence of the Thermophilic and Facultatively Chemolithoautotrophic Sulfate Reducer Archaeoglobus sulfaticallidus Strain PM70-1T.</title>
        <authorList>
            <person name="Stokke R."/>
            <person name="Hocking W.P."/>
            <person name="Steinsbu B.O."/>
            <person name="Steen I.H."/>
        </authorList>
    </citation>
    <scope>NUCLEOTIDE SEQUENCE [LARGE SCALE GENOMIC DNA]</scope>
    <source>
        <strain evidence="1">PM70-1</strain>
    </source>
</reference>
<dbReference type="Pfam" id="PF08905">
    <property type="entry name" value="DUF1850"/>
    <property type="match status" value="1"/>
</dbReference>
<dbReference type="HOGENOM" id="CLU_135429_0_0_2"/>
<dbReference type="OrthoDB" id="384026at2157"/>
<evidence type="ECO:0000313" key="1">
    <source>
        <dbReference type="EMBL" id="AGK61909.1"/>
    </source>
</evidence>
<protein>
    <recommendedName>
        <fullName evidence="3">DUF1850 domain-containing protein</fullName>
    </recommendedName>
</protein>
<accession>N0BE57</accession>
<sequence length="163" mass="19282">MRKYLLLLFIIVISPLLISQYMPKSVYLHITGENKECFFPIKDNETLSISFIHSVELTREIDFYRVEGNSFILFKTLTKTAGWGLPSTEKNFSITTYKGEEWFEYRIIRYLKAIEILGYPLNKYSLETENYSINLTEFGNRLRIDIVRENKIYGMFRGCLSEK</sequence>
<dbReference type="STRING" id="387631.Asulf_01943"/>
<name>N0BE57_9EURY</name>
<evidence type="ECO:0008006" key="3">
    <source>
        <dbReference type="Google" id="ProtNLM"/>
    </source>
</evidence>
<dbReference type="KEGG" id="ast:Asulf_01943"/>
<dbReference type="GeneID" id="15393577"/>
<keyword evidence="2" id="KW-1185">Reference proteome</keyword>
<dbReference type="EMBL" id="CP005290">
    <property type="protein sequence ID" value="AGK61909.1"/>
    <property type="molecule type" value="Genomic_DNA"/>
</dbReference>
<dbReference type="AlphaFoldDB" id="N0BE57"/>
<dbReference type="RefSeq" id="WP_015591505.1">
    <property type="nucleotide sequence ID" value="NC_021169.1"/>
</dbReference>
<dbReference type="Proteomes" id="UP000013307">
    <property type="component" value="Chromosome"/>
</dbReference>